<dbReference type="KEGG" id="vg:37627520"/>
<keyword evidence="1" id="KW-0812">Transmembrane</keyword>
<evidence type="ECO:0000313" key="3">
    <source>
        <dbReference type="Proteomes" id="UP000141413"/>
    </source>
</evidence>
<organism evidence="2 3">
    <name type="scientific">Landjia virus</name>
    <dbReference type="NCBI Taxonomy" id="1272947"/>
    <lineage>
        <taxon>Viruses</taxon>
        <taxon>Riboviria</taxon>
        <taxon>Orthornavirae</taxon>
        <taxon>Negarnaviricota</taxon>
        <taxon>Haploviricotina</taxon>
        <taxon>Monjiviricetes</taxon>
        <taxon>Mononegavirales</taxon>
        <taxon>Rhabdoviridae</taxon>
        <taxon>Alpharhabdovirinae</taxon>
        <taxon>Hapavirus</taxon>
        <taxon>Hapavirus landjia</taxon>
    </lineage>
</organism>
<keyword evidence="1" id="KW-1133">Transmembrane helix</keyword>
<dbReference type="EMBL" id="KM205010">
    <property type="protein sequence ID" value="AJR28487.1"/>
    <property type="molecule type" value="Viral_cRNA"/>
</dbReference>
<feature type="transmembrane region" description="Helical" evidence="1">
    <location>
        <begin position="59"/>
        <end position="83"/>
    </location>
</feature>
<accession>A0A0D3R1U5</accession>
<dbReference type="GeneID" id="37627520"/>
<reference evidence="2 3" key="1">
    <citation type="journal article" date="2015" name="PLoS Pathog.">
        <title>Evolution of genome size and complexity in the rhabdoviridae.</title>
        <authorList>
            <person name="Walker P.J."/>
            <person name="Firth C."/>
            <person name="Widen S.G."/>
            <person name="Blasdell K.R."/>
            <person name="Guzman H."/>
            <person name="Wood T.G."/>
            <person name="Paradkar P.N."/>
            <person name="Holmes E.C."/>
            <person name="Tesh R.B."/>
            <person name="Vasilakis N."/>
        </authorList>
    </citation>
    <scope>NUCLEOTIDE SEQUENCE [LARGE SCALE GENOMIC DNA]</scope>
    <source>
        <strain evidence="2">DakAnB769d</strain>
    </source>
</reference>
<dbReference type="RefSeq" id="YP_009362141.1">
    <property type="nucleotide sequence ID" value="NC_034533.1"/>
</dbReference>
<keyword evidence="3" id="KW-1185">Reference proteome</keyword>
<dbReference type="Proteomes" id="UP000141413">
    <property type="component" value="Segment"/>
</dbReference>
<keyword evidence="1" id="KW-0472">Membrane</keyword>
<proteinExistence type="predicted"/>
<evidence type="ECO:0000313" key="2">
    <source>
        <dbReference type="EMBL" id="AJR28487.1"/>
    </source>
</evidence>
<protein>
    <submittedName>
        <fullName evidence="2">Uncharacterized protein</fullName>
    </submittedName>
</protein>
<sequence>MKLDLDFDFKGKIIDPLGKALVDGINKGLSFDFKGKIFDPITKWFTNTFNNIKDAGEPILYYLKVVGIVFLSILAIIIIIKFFKLFELLGKTFKFIGKGLIIFLKKLKRIPLKDCCKRRPKPKRQKPQISTISEQTGEDFRTVKLNPIFSNLP</sequence>
<evidence type="ECO:0000256" key="1">
    <source>
        <dbReference type="SAM" id="Phobius"/>
    </source>
</evidence>
<name>A0A0D3R1U5_9RHAB</name>